<organism evidence="1 2">
    <name type="scientific">Nicotiana tabacum</name>
    <name type="common">Common tobacco</name>
    <dbReference type="NCBI Taxonomy" id="4097"/>
    <lineage>
        <taxon>Eukaryota</taxon>
        <taxon>Viridiplantae</taxon>
        <taxon>Streptophyta</taxon>
        <taxon>Embryophyta</taxon>
        <taxon>Tracheophyta</taxon>
        <taxon>Spermatophyta</taxon>
        <taxon>Magnoliopsida</taxon>
        <taxon>eudicotyledons</taxon>
        <taxon>Gunneridae</taxon>
        <taxon>Pentapetalae</taxon>
        <taxon>asterids</taxon>
        <taxon>lamiids</taxon>
        <taxon>Solanales</taxon>
        <taxon>Solanaceae</taxon>
        <taxon>Nicotianoideae</taxon>
        <taxon>Nicotianeae</taxon>
        <taxon>Nicotiana</taxon>
    </lineage>
</organism>
<evidence type="ECO:0000313" key="2">
    <source>
        <dbReference type="RefSeq" id="XP_075079852.1"/>
    </source>
</evidence>
<protein>
    <submittedName>
        <fullName evidence="2">Uncharacterized protein LOC142165131</fullName>
    </submittedName>
</protein>
<evidence type="ECO:0000313" key="1">
    <source>
        <dbReference type="Proteomes" id="UP000790787"/>
    </source>
</evidence>
<dbReference type="RefSeq" id="XP_075079852.1">
    <property type="nucleotide sequence ID" value="XM_075223751.1"/>
</dbReference>
<sequence length="227" mass="25622">MSSLKAQLMVEKRCLAYLAFVRDVSADTLTIDLVPTVRNFPDVFLADLLGMSPDRDIDIGGFSSTVTPFPKLTQMDALFRWSNECEESFQKLKTSLTTASVLVLPSGSVLYNVYYDASRVGFSFMWIQDSRVTAYTLRQLNPHEKNYPVHDIEENDMNFEAAKVVELLKDYDITILYYPGKANVLANALRRKAEITGSLAFISAMERPWAMDIQALANRLVILDISL</sequence>
<gene>
    <name evidence="2" type="primary">LOC142165131</name>
</gene>
<reference evidence="2" key="2">
    <citation type="submission" date="2025-08" db="UniProtKB">
        <authorList>
            <consortium name="RefSeq"/>
        </authorList>
    </citation>
    <scope>IDENTIFICATION</scope>
    <source>
        <tissue evidence="2">Leaf</tissue>
    </source>
</reference>
<reference evidence="1" key="1">
    <citation type="journal article" date="2014" name="Nat. Commun.">
        <title>The tobacco genome sequence and its comparison with those of tomato and potato.</title>
        <authorList>
            <person name="Sierro N."/>
            <person name="Battey J.N."/>
            <person name="Ouadi S."/>
            <person name="Bakaher N."/>
            <person name="Bovet L."/>
            <person name="Willig A."/>
            <person name="Goepfert S."/>
            <person name="Peitsch M.C."/>
            <person name="Ivanov N.V."/>
        </authorList>
    </citation>
    <scope>NUCLEOTIDE SEQUENCE [LARGE SCALE GENOMIC DNA]</scope>
</reference>
<proteinExistence type="predicted"/>
<name>A0AC58S4E4_TOBAC</name>
<accession>A0AC58S4E4</accession>
<dbReference type="Proteomes" id="UP000790787">
    <property type="component" value="Chromosome 10"/>
</dbReference>
<keyword evidence="1" id="KW-1185">Reference proteome</keyword>